<dbReference type="PANTHER" id="PTHR43780">
    <property type="entry name" value="1-AMINOCYCLOPROPANE-1-CARBOXYLATE DEAMINASE-RELATED"/>
    <property type="match status" value="1"/>
</dbReference>
<dbReference type="EC" id="3.5.99.7" evidence="7"/>
<dbReference type="SUPFAM" id="SSF53686">
    <property type="entry name" value="Tryptophan synthase beta subunit-like PLP-dependent enzymes"/>
    <property type="match status" value="1"/>
</dbReference>
<evidence type="ECO:0000256" key="5">
    <source>
        <dbReference type="PIRSR" id="PIRSR006278-2"/>
    </source>
</evidence>
<feature type="modified residue" description="N6-(pyridoxal phosphate)lysine" evidence="5">
    <location>
        <position position="48"/>
    </location>
</feature>
<dbReference type="GO" id="GO:0019148">
    <property type="term" value="F:D-cysteine desulfhydrase activity"/>
    <property type="evidence" value="ECO:0007669"/>
    <property type="project" value="TreeGrafter"/>
</dbReference>
<protein>
    <submittedName>
        <fullName evidence="7">1-aminocyclopropane-1-carboxylate deaminase</fullName>
        <ecNumber evidence="7">3.5.99.7</ecNumber>
    </submittedName>
</protein>
<gene>
    <name evidence="7" type="ORF">CRENPOLYSF1_330027</name>
</gene>
<comment type="cofactor">
    <cofactor evidence="1">
        <name>pyridoxal 5'-phosphate</name>
        <dbReference type="ChEBI" id="CHEBI:597326"/>
    </cofactor>
</comment>
<dbReference type="Gene3D" id="3.40.50.1100">
    <property type="match status" value="2"/>
</dbReference>
<evidence type="ECO:0000256" key="3">
    <source>
        <dbReference type="ARBA" id="ARBA00022898"/>
    </source>
</evidence>
<evidence type="ECO:0000313" key="8">
    <source>
        <dbReference type="Proteomes" id="UP000195667"/>
    </source>
</evidence>
<dbReference type="OrthoDB" id="9801249at2"/>
<dbReference type="RefSeq" id="WP_087143518.1">
    <property type="nucleotide sequence ID" value="NZ_FUKI01000108.1"/>
</dbReference>
<evidence type="ECO:0000256" key="4">
    <source>
        <dbReference type="PIRSR" id="PIRSR006278-1"/>
    </source>
</evidence>
<dbReference type="GO" id="GO:0008660">
    <property type="term" value="F:1-aminocyclopropane-1-carboxylate deaminase activity"/>
    <property type="evidence" value="ECO:0007669"/>
    <property type="project" value="UniProtKB-EC"/>
</dbReference>
<evidence type="ECO:0000256" key="2">
    <source>
        <dbReference type="ARBA" id="ARBA00008639"/>
    </source>
</evidence>
<evidence type="ECO:0000313" key="7">
    <source>
        <dbReference type="EMBL" id="SJM92728.1"/>
    </source>
</evidence>
<dbReference type="PIRSF" id="PIRSF006278">
    <property type="entry name" value="ACCD_DCysDesulf"/>
    <property type="match status" value="1"/>
</dbReference>
<keyword evidence="3 5" id="KW-0663">Pyridoxal phosphate</keyword>
<reference evidence="8" key="1">
    <citation type="submission" date="2017-02" db="EMBL/GenBank/DDBJ databases">
        <authorList>
            <person name="Daims H."/>
        </authorList>
    </citation>
    <scope>NUCLEOTIDE SEQUENCE [LARGE SCALE GENOMIC DNA]</scope>
</reference>
<comment type="similarity">
    <text evidence="2">Belongs to the ACC deaminase/D-cysteine desulfhydrase family.</text>
</comment>
<dbReference type="Pfam" id="PF00291">
    <property type="entry name" value="PALP"/>
    <property type="match status" value="1"/>
</dbReference>
<organism evidence="7 8">
    <name type="scientific">Crenothrix polyspora</name>
    <dbReference type="NCBI Taxonomy" id="360316"/>
    <lineage>
        <taxon>Bacteria</taxon>
        <taxon>Pseudomonadati</taxon>
        <taxon>Pseudomonadota</taxon>
        <taxon>Gammaproteobacteria</taxon>
        <taxon>Methylococcales</taxon>
        <taxon>Crenotrichaceae</taxon>
        <taxon>Crenothrix</taxon>
    </lineage>
</organism>
<accession>A0A1R4H8Y6</accession>
<dbReference type="AlphaFoldDB" id="A0A1R4H8Y6"/>
<keyword evidence="7" id="KW-0378">Hydrolase</keyword>
<dbReference type="EMBL" id="FUKI01000108">
    <property type="protein sequence ID" value="SJM92728.1"/>
    <property type="molecule type" value="Genomic_DNA"/>
</dbReference>
<sequence>MSPKLDSLEKNFRSSPLTQLNNPCFDRQGIELWIKRDDLLHPIISGNKWRKLKYSLAHALSLDMNTLISMGGIYSNHLHALAYAGKLLGLQTVGIIRGEPLSVLTPTLRDAQHWGMVLKFVSRTEYRALRQYKTFDSFPDLKPQQYWLPEGGAHTLALQGVAELVDEINMAYNTLCVPCGTGATLAGIASAVNDNIAVLGFSALKNADFLYADVATLLLQPRNNWQINQAYHFGGYAKTNASLLAFIEDFELQTKIPLEAVYTGKMLYGLYELIQQGYFKPDQRIIAVHTGGLQGKRQNRP</sequence>
<name>A0A1R4H8Y6_9GAMM</name>
<dbReference type="InterPro" id="IPR036052">
    <property type="entry name" value="TrpB-like_PALP_sf"/>
</dbReference>
<dbReference type="InterPro" id="IPR001926">
    <property type="entry name" value="TrpB-like_PALP"/>
</dbReference>
<evidence type="ECO:0000256" key="1">
    <source>
        <dbReference type="ARBA" id="ARBA00001933"/>
    </source>
</evidence>
<keyword evidence="8" id="KW-1185">Reference proteome</keyword>
<dbReference type="InterPro" id="IPR027278">
    <property type="entry name" value="ACCD_DCysDesulf"/>
</dbReference>
<evidence type="ECO:0000259" key="6">
    <source>
        <dbReference type="Pfam" id="PF00291"/>
    </source>
</evidence>
<dbReference type="Proteomes" id="UP000195667">
    <property type="component" value="Unassembled WGS sequence"/>
</dbReference>
<feature type="active site" description="Nucleophile" evidence="4">
    <location>
        <position position="75"/>
    </location>
</feature>
<proteinExistence type="inferred from homology"/>
<dbReference type="PANTHER" id="PTHR43780:SF2">
    <property type="entry name" value="1-AMINOCYCLOPROPANE-1-CARBOXYLATE DEAMINASE-RELATED"/>
    <property type="match status" value="1"/>
</dbReference>
<feature type="domain" description="Tryptophan synthase beta chain-like PALP" evidence="6">
    <location>
        <begin position="14"/>
        <end position="291"/>
    </location>
</feature>